<feature type="non-terminal residue" evidence="2">
    <location>
        <position position="1"/>
    </location>
</feature>
<dbReference type="VEuPathDB" id="GiardiaDB:GL50581_19"/>
<sequence>VASEGFSFLTIFKKLRREGRLSVSELKIDAMSKKFRIMDPSESREVIMTQRKPEDDPGRQTFHVTKASLSTPTSLPLDAAETARSKSNKYILSTQTFSTETPLIARKTVIQQQQDTPHDTKSKKYRLLTTEERQVIANTPKRDSSVKFRPASARTQSLYKTAYSLVGNIETIATQDLQSPKGSSSGATRTPRTAGVIVEHSTPLNYHVAAEQQEPQYFRGLSIPYGSRTTALTAGCTVEPVSHICSVSPAVIENNTLHLTSHLYRQNSTNRALGDATATYVGNLSGSTVLAKGAAPAGDYALSFQRSKHSVSTQRSTSTKSQPDKSDAGVPGAASNNSAGPFGSSNGGTSGPGSTVVSLKAASRPQSGSAKAKPVAPMSLTTSLTLGDGAIASSTLAASQRGAIPESDDAPITTISYQTKLQNPYAPQQRTAGQTGELLNMANGTVIATYTETGDAIENFSSDSRSPALVKKRCLPTYNYVELLKSQRTLEFVPSPPDSPKPGEANPREVTDIIYTGPSLYSQYLASQVGSGGIRAGAREKSLLQNLKVQADVLRRLKKKNADIRKNTNDLAISLNFFND</sequence>
<dbReference type="VEuPathDB" id="GiardiaDB:GL50803_0017083"/>
<reference evidence="3" key="1">
    <citation type="submission" date="2012-02" db="EMBL/GenBank/DDBJ databases">
        <title>Genome sequencing of Giardia lamblia Genotypes A2 and B isolates (DH and GS) and comparative analysis with the genomes of Genotypes A1 and E (WB and Pig).</title>
        <authorList>
            <person name="Adam R."/>
            <person name="Dahlstrom E."/>
            <person name="Martens C."/>
            <person name="Bruno D."/>
            <person name="Barbian K."/>
            <person name="Porcella S.F."/>
            <person name="Nash T."/>
        </authorList>
    </citation>
    <scope>NUCLEOTIDE SEQUENCE</scope>
    <source>
        <strain evidence="3">DH</strain>
    </source>
</reference>
<comment type="caution">
    <text evidence="2">The sequence shown here is derived from an EMBL/GenBank/DDBJ whole genome shotgun (WGS) entry which is preliminary data.</text>
</comment>
<feature type="region of interest" description="Disordered" evidence="1">
    <location>
        <begin position="306"/>
        <end position="376"/>
    </location>
</feature>
<evidence type="ECO:0000256" key="1">
    <source>
        <dbReference type="SAM" id="MobiDB-lite"/>
    </source>
</evidence>
<protein>
    <submittedName>
        <fullName evidence="2">Uncharacterized protein</fullName>
    </submittedName>
</protein>
<dbReference type="VEuPathDB" id="GiardiaDB:QR46_2539"/>
<name>V6TA50_GIAIN</name>
<dbReference type="Proteomes" id="UP000018320">
    <property type="component" value="Unassembled WGS sequence"/>
</dbReference>
<proteinExistence type="predicted"/>
<evidence type="ECO:0000313" key="2">
    <source>
        <dbReference type="EMBL" id="ESU35629.1"/>
    </source>
</evidence>
<organism evidence="2 3">
    <name type="scientific">Giardia intestinalis</name>
    <name type="common">Giardia lamblia</name>
    <dbReference type="NCBI Taxonomy" id="5741"/>
    <lineage>
        <taxon>Eukaryota</taxon>
        <taxon>Metamonada</taxon>
        <taxon>Diplomonadida</taxon>
        <taxon>Hexamitidae</taxon>
        <taxon>Giardiinae</taxon>
        <taxon>Giardia</taxon>
    </lineage>
</organism>
<feature type="compositionally biased region" description="Polar residues" evidence="1">
    <location>
        <begin position="310"/>
        <end position="321"/>
    </location>
</feature>
<dbReference type="EMBL" id="AHGT01000074">
    <property type="protein sequence ID" value="ESU35629.1"/>
    <property type="molecule type" value="Genomic_DNA"/>
</dbReference>
<gene>
    <name evidence="2" type="ORF">DHA2_17083</name>
</gene>
<reference evidence="2 3" key="2">
    <citation type="journal article" date="2013" name="Genome Biol. Evol.">
        <title>Genome sequencing of Giardia lamblia genotypes A2 and B isolates (DH and GS) and comparative analysis with the genomes of genotypes A1 and E (WB and Pig).</title>
        <authorList>
            <person name="Adam R.D."/>
            <person name="Dahlstrom E.W."/>
            <person name="Martens C.A."/>
            <person name="Bruno D.P."/>
            <person name="Barbian K.D."/>
            <person name="Ricklefs S.M."/>
            <person name="Hernandez M.M."/>
            <person name="Narla N.P."/>
            <person name="Patel R.B."/>
            <person name="Porcella S.F."/>
            <person name="Nash T.E."/>
        </authorList>
    </citation>
    <scope>NUCLEOTIDE SEQUENCE [LARGE SCALE GENOMIC DNA]</scope>
    <source>
        <strain evidence="2 3">DH</strain>
    </source>
</reference>
<evidence type="ECO:0000313" key="3">
    <source>
        <dbReference type="Proteomes" id="UP000018320"/>
    </source>
</evidence>
<accession>V6TA50</accession>
<dbReference type="VEuPathDB" id="GiardiaDB:DHA2_17083"/>
<dbReference type="AlphaFoldDB" id="V6TA50"/>